<dbReference type="SMART" id="SM00382">
    <property type="entry name" value="AAA"/>
    <property type="match status" value="1"/>
</dbReference>
<dbReference type="InterPro" id="IPR003593">
    <property type="entry name" value="AAA+_ATPase"/>
</dbReference>
<dbReference type="InterPro" id="IPR039421">
    <property type="entry name" value="Type_1_exporter"/>
</dbReference>
<dbReference type="InterPro" id="IPR027417">
    <property type="entry name" value="P-loop_NTPase"/>
</dbReference>
<evidence type="ECO:0000256" key="4">
    <source>
        <dbReference type="ARBA" id="ARBA00022840"/>
    </source>
</evidence>
<organism evidence="10 11">
    <name type="scientific">Bacillus suaedaesalsae</name>
    <dbReference type="NCBI Taxonomy" id="2810349"/>
    <lineage>
        <taxon>Bacteria</taxon>
        <taxon>Bacillati</taxon>
        <taxon>Bacillota</taxon>
        <taxon>Bacilli</taxon>
        <taxon>Bacillales</taxon>
        <taxon>Bacillaceae</taxon>
        <taxon>Bacillus</taxon>
    </lineage>
</organism>
<dbReference type="PROSITE" id="PS00211">
    <property type="entry name" value="ABC_TRANSPORTER_1"/>
    <property type="match status" value="1"/>
</dbReference>
<keyword evidence="3" id="KW-0547">Nucleotide-binding</keyword>
<evidence type="ECO:0000256" key="1">
    <source>
        <dbReference type="ARBA" id="ARBA00004651"/>
    </source>
</evidence>
<evidence type="ECO:0000256" key="6">
    <source>
        <dbReference type="ARBA" id="ARBA00023136"/>
    </source>
</evidence>
<evidence type="ECO:0000259" key="8">
    <source>
        <dbReference type="PROSITE" id="PS50893"/>
    </source>
</evidence>
<dbReference type="Pfam" id="PF00005">
    <property type="entry name" value="ABC_tran"/>
    <property type="match status" value="1"/>
</dbReference>
<dbReference type="Proteomes" id="UP001518925">
    <property type="component" value="Unassembled WGS sequence"/>
</dbReference>
<name>A0ABS2DDL7_9BACI</name>
<protein>
    <submittedName>
        <fullName evidence="10">ABC transporter ATP-binding protein</fullName>
    </submittedName>
</protein>
<evidence type="ECO:0000256" key="2">
    <source>
        <dbReference type="ARBA" id="ARBA00022692"/>
    </source>
</evidence>
<dbReference type="EMBL" id="JAFELM010000013">
    <property type="protein sequence ID" value="MBM6616549.1"/>
    <property type="molecule type" value="Genomic_DNA"/>
</dbReference>
<dbReference type="PROSITE" id="PS50893">
    <property type="entry name" value="ABC_TRANSPORTER_2"/>
    <property type="match status" value="1"/>
</dbReference>
<evidence type="ECO:0000256" key="5">
    <source>
        <dbReference type="ARBA" id="ARBA00022989"/>
    </source>
</evidence>
<feature type="domain" description="ABC transmembrane type-1" evidence="9">
    <location>
        <begin position="16"/>
        <end position="298"/>
    </location>
</feature>
<dbReference type="PROSITE" id="PS50929">
    <property type="entry name" value="ABC_TM1F"/>
    <property type="match status" value="1"/>
</dbReference>
<comment type="caution">
    <text evidence="10">The sequence shown here is derived from an EMBL/GenBank/DDBJ whole genome shotgun (WGS) entry which is preliminary data.</text>
</comment>
<feature type="transmembrane region" description="Helical" evidence="7">
    <location>
        <begin position="12"/>
        <end position="32"/>
    </location>
</feature>
<reference evidence="10 11" key="1">
    <citation type="submission" date="2021-02" db="EMBL/GenBank/DDBJ databases">
        <title>Bacillus sp. RD4P76, an endophyte from a halophyte.</title>
        <authorList>
            <person name="Sun J.-Q."/>
        </authorList>
    </citation>
    <scope>NUCLEOTIDE SEQUENCE [LARGE SCALE GENOMIC DNA]</scope>
    <source>
        <strain evidence="10 11">RD4P76</strain>
    </source>
</reference>
<dbReference type="InterPro" id="IPR017871">
    <property type="entry name" value="ABC_transporter-like_CS"/>
</dbReference>
<dbReference type="CDD" id="cd18548">
    <property type="entry name" value="ABC_6TM_Tm287_like"/>
    <property type="match status" value="1"/>
</dbReference>
<dbReference type="RefSeq" id="WP_204201937.1">
    <property type="nucleotide sequence ID" value="NZ_JAFELM010000013.1"/>
</dbReference>
<dbReference type="Gene3D" id="3.40.50.300">
    <property type="entry name" value="P-loop containing nucleotide triphosphate hydrolases"/>
    <property type="match status" value="1"/>
</dbReference>
<dbReference type="InterPro" id="IPR011527">
    <property type="entry name" value="ABC1_TM_dom"/>
</dbReference>
<gene>
    <name evidence="10" type="ORF">JR050_02485</name>
</gene>
<evidence type="ECO:0000313" key="10">
    <source>
        <dbReference type="EMBL" id="MBM6616549.1"/>
    </source>
</evidence>
<feature type="transmembrane region" description="Helical" evidence="7">
    <location>
        <begin position="240"/>
        <end position="258"/>
    </location>
</feature>
<dbReference type="SUPFAM" id="SSF52540">
    <property type="entry name" value="P-loop containing nucleoside triphosphate hydrolases"/>
    <property type="match status" value="1"/>
</dbReference>
<feature type="transmembrane region" description="Helical" evidence="7">
    <location>
        <begin position="52"/>
        <end position="76"/>
    </location>
</feature>
<proteinExistence type="predicted"/>
<feature type="transmembrane region" description="Helical" evidence="7">
    <location>
        <begin position="278"/>
        <end position="296"/>
    </location>
</feature>
<accession>A0ABS2DDL7</accession>
<evidence type="ECO:0000313" key="11">
    <source>
        <dbReference type="Proteomes" id="UP001518925"/>
    </source>
</evidence>
<keyword evidence="2 7" id="KW-0812">Transmembrane</keyword>
<dbReference type="PANTHER" id="PTHR43394:SF1">
    <property type="entry name" value="ATP-BINDING CASSETTE SUB-FAMILY B MEMBER 10, MITOCHONDRIAL"/>
    <property type="match status" value="1"/>
</dbReference>
<sequence>MIKALSFLKPYRIPVAVALLFMLTELVVELIHPLLMAKIIDDGILKGDFSVVLHWGLIMVGMSLLAFIAGITNSFYASHVSQSYGYDVRKGLFEKIQAFSFANFNKFPTSSLITRLTNDVTQIQNTVFMALRIMLRAPLLIIGGVIMALIVNVKLALLLLVTVPVLFFFLLWVMNKGWGLFHSVQERLDAVNNVMRENLTGMRLIRAFMRRNHEIKRFSEANDKLMEKTVSALRLMETSMPILLLLMNVSIIAILWFGNFEINTGGAKVGDVVAIVHYGMRITSALSIFSWIVMAFSRARASAGRIAEVLETEIAVMDASKTISKEETVKEGKIGFEEVSFQYPGTLDVVLRDLSFVIEPGEMVAILGATGSGKTSLFQLIPRLYDVSKGKVLIDDKDIITMKMENIRKQIGYVPQESMLFTGSIRDNISWGKENASLQEVIEAAKDAQIHDTIEKLPNGYNTLLGQKGVNLSGGQKQRISIARALIRKPKILLLDDSTSALDLKTEAKLLKAMKNYTCTTLIITQKVSTAVEADKILLLNEGKLLAQGNHHELLESSELYRKIFQSQAREEGVHHVRAAD</sequence>
<dbReference type="InterPro" id="IPR036640">
    <property type="entry name" value="ABC1_TM_sf"/>
</dbReference>
<keyword evidence="4 10" id="KW-0067">ATP-binding</keyword>
<dbReference type="SUPFAM" id="SSF90123">
    <property type="entry name" value="ABC transporter transmembrane region"/>
    <property type="match status" value="1"/>
</dbReference>
<evidence type="ECO:0000259" key="9">
    <source>
        <dbReference type="PROSITE" id="PS50929"/>
    </source>
</evidence>
<keyword evidence="6 7" id="KW-0472">Membrane</keyword>
<dbReference type="Pfam" id="PF00664">
    <property type="entry name" value="ABC_membrane"/>
    <property type="match status" value="1"/>
</dbReference>
<evidence type="ECO:0000256" key="7">
    <source>
        <dbReference type="SAM" id="Phobius"/>
    </source>
</evidence>
<feature type="domain" description="ABC transporter" evidence="8">
    <location>
        <begin position="334"/>
        <end position="567"/>
    </location>
</feature>
<dbReference type="InterPro" id="IPR003439">
    <property type="entry name" value="ABC_transporter-like_ATP-bd"/>
</dbReference>
<dbReference type="GO" id="GO:0005524">
    <property type="term" value="F:ATP binding"/>
    <property type="evidence" value="ECO:0007669"/>
    <property type="project" value="UniProtKB-KW"/>
</dbReference>
<keyword evidence="5 7" id="KW-1133">Transmembrane helix</keyword>
<evidence type="ECO:0000256" key="3">
    <source>
        <dbReference type="ARBA" id="ARBA00022741"/>
    </source>
</evidence>
<keyword evidence="11" id="KW-1185">Reference proteome</keyword>
<comment type="subcellular location">
    <subcellularLocation>
        <location evidence="1">Cell membrane</location>
        <topology evidence="1">Multi-pass membrane protein</topology>
    </subcellularLocation>
</comment>
<feature type="transmembrane region" description="Helical" evidence="7">
    <location>
        <begin position="157"/>
        <end position="174"/>
    </location>
</feature>
<dbReference type="Gene3D" id="1.20.1560.10">
    <property type="entry name" value="ABC transporter type 1, transmembrane domain"/>
    <property type="match status" value="1"/>
</dbReference>
<dbReference type="PANTHER" id="PTHR43394">
    <property type="entry name" value="ATP-DEPENDENT PERMEASE MDL1, MITOCHONDRIAL"/>
    <property type="match status" value="1"/>
</dbReference>